<dbReference type="PANTHER" id="PTHR24567:SF26">
    <property type="entry name" value="REGULATORY PROTEIN YEIL"/>
    <property type="match status" value="1"/>
</dbReference>
<feature type="region of interest" description="Disordered" evidence="4">
    <location>
        <begin position="234"/>
        <end position="254"/>
    </location>
</feature>
<dbReference type="Proteomes" id="UP000095342">
    <property type="component" value="Chromosome"/>
</dbReference>
<dbReference type="PROSITE" id="PS51063">
    <property type="entry name" value="HTH_CRP_2"/>
    <property type="match status" value="1"/>
</dbReference>
<dbReference type="GO" id="GO:0005829">
    <property type="term" value="C:cytosol"/>
    <property type="evidence" value="ECO:0007669"/>
    <property type="project" value="TreeGrafter"/>
</dbReference>
<dbReference type="Gene3D" id="1.10.10.10">
    <property type="entry name" value="Winged helix-like DNA-binding domain superfamily/Winged helix DNA-binding domain"/>
    <property type="match status" value="1"/>
</dbReference>
<dbReference type="InterPro" id="IPR000595">
    <property type="entry name" value="cNMP-bd_dom"/>
</dbReference>
<dbReference type="PANTHER" id="PTHR24567">
    <property type="entry name" value="CRP FAMILY TRANSCRIPTIONAL REGULATORY PROTEIN"/>
    <property type="match status" value="1"/>
</dbReference>
<keyword evidence="3" id="KW-0804">Transcription</keyword>
<reference evidence="7 8" key="1">
    <citation type="submission" date="2016-09" db="EMBL/GenBank/DDBJ databases">
        <title>Acidihalobacter prosperus V6 (DSM14174).</title>
        <authorList>
            <person name="Khaleque H.N."/>
            <person name="Ramsay J.P."/>
            <person name="Murphy R.J.T."/>
            <person name="Kaksonen A.H."/>
            <person name="Boxall N.J."/>
            <person name="Watkin E.L.J."/>
        </authorList>
    </citation>
    <scope>NUCLEOTIDE SEQUENCE [LARGE SCALE GENOMIC DNA]</scope>
    <source>
        <strain evidence="7 8">V6</strain>
    </source>
</reference>
<evidence type="ECO:0000256" key="4">
    <source>
        <dbReference type="SAM" id="MobiDB-lite"/>
    </source>
</evidence>
<dbReference type="InterPro" id="IPR014710">
    <property type="entry name" value="RmlC-like_jellyroll"/>
</dbReference>
<dbReference type="Gene3D" id="2.60.120.10">
    <property type="entry name" value="Jelly Rolls"/>
    <property type="match status" value="1"/>
</dbReference>
<accession>A0A1D8K7A3</accession>
<dbReference type="InterPro" id="IPR018490">
    <property type="entry name" value="cNMP-bd_dom_sf"/>
</dbReference>
<dbReference type="GO" id="GO:0003700">
    <property type="term" value="F:DNA-binding transcription factor activity"/>
    <property type="evidence" value="ECO:0007669"/>
    <property type="project" value="TreeGrafter"/>
</dbReference>
<dbReference type="InterPro" id="IPR050397">
    <property type="entry name" value="Env_Response_Regulators"/>
</dbReference>
<gene>
    <name evidence="7" type="ORF">BJI67_06810</name>
</gene>
<feature type="domain" description="HTH crp-type" evidence="6">
    <location>
        <begin position="158"/>
        <end position="227"/>
    </location>
</feature>
<sequence length="254" mass="28619">MPGSGETRMSPPPDSSRLRILPMFAALQEHELREIANGLHPVQWPKRLQVMPAADTAERFYLLLRGRVRVEAEHPVTARIITLYLLRPGDGHNIITLLDGKPHQVIAETLDETEVVSAPLNRWHAWMHRYPMLRQSMMLAAAARLRELAELAEDLALHETSARLAHLLLRHIETDDGPHGLLHGLVHDDIARLIGSVRVVVNRLLNRFKHEGIIQTAAGHIQVVDLERLLHKAESHLEPHEPEPPRSGAGKTIH</sequence>
<evidence type="ECO:0008006" key="9">
    <source>
        <dbReference type="Google" id="ProtNLM"/>
    </source>
</evidence>
<dbReference type="GO" id="GO:0003677">
    <property type="term" value="F:DNA binding"/>
    <property type="evidence" value="ECO:0007669"/>
    <property type="project" value="UniProtKB-KW"/>
</dbReference>
<evidence type="ECO:0000313" key="8">
    <source>
        <dbReference type="Proteomes" id="UP000095342"/>
    </source>
</evidence>
<dbReference type="SUPFAM" id="SSF51206">
    <property type="entry name" value="cAMP-binding domain-like"/>
    <property type="match status" value="1"/>
</dbReference>
<dbReference type="CDD" id="cd00038">
    <property type="entry name" value="CAP_ED"/>
    <property type="match status" value="1"/>
</dbReference>
<organism evidence="7 8">
    <name type="scientific">Acidihalobacter aeolianus</name>
    <dbReference type="NCBI Taxonomy" id="2792603"/>
    <lineage>
        <taxon>Bacteria</taxon>
        <taxon>Pseudomonadati</taxon>
        <taxon>Pseudomonadota</taxon>
        <taxon>Gammaproteobacteria</taxon>
        <taxon>Chromatiales</taxon>
        <taxon>Ectothiorhodospiraceae</taxon>
        <taxon>Acidihalobacter</taxon>
    </lineage>
</organism>
<dbReference type="InterPro" id="IPR012318">
    <property type="entry name" value="HTH_CRP"/>
</dbReference>
<dbReference type="SUPFAM" id="SSF46785">
    <property type="entry name" value="Winged helix' DNA-binding domain"/>
    <property type="match status" value="1"/>
</dbReference>
<evidence type="ECO:0000259" key="5">
    <source>
        <dbReference type="PROSITE" id="PS50042"/>
    </source>
</evidence>
<evidence type="ECO:0000313" key="7">
    <source>
        <dbReference type="EMBL" id="AOV16810.1"/>
    </source>
</evidence>
<keyword evidence="8" id="KW-1185">Reference proteome</keyword>
<dbReference type="InterPro" id="IPR036388">
    <property type="entry name" value="WH-like_DNA-bd_sf"/>
</dbReference>
<evidence type="ECO:0000256" key="1">
    <source>
        <dbReference type="ARBA" id="ARBA00023015"/>
    </source>
</evidence>
<keyword evidence="2" id="KW-0238">DNA-binding</keyword>
<dbReference type="SMART" id="SM00419">
    <property type="entry name" value="HTH_CRP"/>
    <property type="match status" value="1"/>
</dbReference>
<dbReference type="PROSITE" id="PS50042">
    <property type="entry name" value="CNMP_BINDING_3"/>
    <property type="match status" value="1"/>
</dbReference>
<dbReference type="AlphaFoldDB" id="A0A1D8K7A3"/>
<feature type="compositionally biased region" description="Basic and acidic residues" evidence="4">
    <location>
        <begin position="234"/>
        <end position="244"/>
    </location>
</feature>
<evidence type="ECO:0000256" key="2">
    <source>
        <dbReference type="ARBA" id="ARBA00023125"/>
    </source>
</evidence>
<dbReference type="Pfam" id="PF13545">
    <property type="entry name" value="HTH_Crp_2"/>
    <property type="match status" value="1"/>
</dbReference>
<dbReference type="InterPro" id="IPR036390">
    <property type="entry name" value="WH_DNA-bd_sf"/>
</dbReference>
<evidence type="ECO:0000256" key="3">
    <source>
        <dbReference type="ARBA" id="ARBA00023163"/>
    </source>
</evidence>
<feature type="domain" description="Cyclic nucleotide-binding" evidence="5">
    <location>
        <begin position="23"/>
        <end position="102"/>
    </location>
</feature>
<dbReference type="KEGG" id="aaeo:BJI67_06810"/>
<keyword evidence="1" id="KW-0805">Transcription regulation</keyword>
<proteinExistence type="predicted"/>
<evidence type="ECO:0000259" key="6">
    <source>
        <dbReference type="PROSITE" id="PS51063"/>
    </source>
</evidence>
<dbReference type="EMBL" id="CP017448">
    <property type="protein sequence ID" value="AOV16810.1"/>
    <property type="molecule type" value="Genomic_DNA"/>
</dbReference>
<name>A0A1D8K7A3_9GAMM</name>
<protein>
    <recommendedName>
        <fullName evidence="9">Crp/Fnr family transcriptional regulator</fullName>
    </recommendedName>
</protein>